<organism evidence="5 6">
    <name type="scientific">Asterophora parasitica</name>
    <dbReference type="NCBI Taxonomy" id="117018"/>
    <lineage>
        <taxon>Eukaryota</taxon>
        <taxon>Fungi</taxon>
        <taxon>Dikarya</taxon>
        <taxon>Basidiomycota</taxon>
        <taxon>Agaricomycotina</taxon>
        <taxon>Agaricomycetes</taxon>
        <taxon>Agaricomycetidae</taxon>
        <taxon>Agaricales</taxon>
        <taxon>Tricholomatineae</taxon>
        <taxon>Lyophyllaceae</taxon>
        <taxon>Asterophora</taxon>
    </lineage>
</organism>
<evidence type="ECO:0000256" key="3">
    <source>
        <dbReference type="ARBA" id="ARBA00022448"/>
    </source>
</evidence>
<evidence type="ECO:0000313" key="6">
    <source>
        <dbReference type="Proteomes" id="UP000775547"/>
    </source>
</evidence>
<proteinExistence type="inferred from homology"/>
<dbReference type="OrthoDB" id="2019644at2759"/>
<dbReference type="InterPro" id="IPR021827">
    <property type="entry name" value="Nup186/Nup192/Nup205"/>
</dbReference>
<dbReference type="Proteomes" id="UP000775547">
    <property type="component" value="Unassembled WGS sequence"/>
</dbReference>
<accession>A0A9P7KDS2</accession>
<dbReference type="EMBL" id="JABCKV010000035">
    <property type="protein sequence ID" value="KAG5645614.1"/>
    <property type="molecule type" value="Genomic_DNA"/>
</dbReference>
<keyword evidence="4" id="KW-0539">Nucleus</keyword>
<dbReference type="GO" id="GO:0017056">
    <property type="term" value="F:structural constituent of nuclear pore"/>
    <property type="evidence" value="ECO:0007669"/>
    <property type="project" value="TreeGrafter"/>
</dbReference>
<comment type="subcellular location">
    <subcellularLocation>
        <location evidence="1">Nucleus</location>
    </subcellularLocation>
</comment>
<sequence length="2117" mass="233838">MESISRLRELLFRTLDGGLVQHGEQELFDELMVQKPRLLRLLSTGTKNAQEQKEIESGRTVIAGKQVAVNSDFARQAIFLSQQLDSSERYVAELLNNVVVENPNVDPSHRLEVTIAEFHQRRRDLVDCVEYLFRAVEVSRADDSPPIIQHVADFVTQLIEVEQDGQVLGHRIFREIDSLEAVLLKADNARKNAVSSTVFTSGPQASIVLGSDVLTSRYDSLKYERRQLANAFARLSRLGLFTANEIKVTLEWLARSPHHSMTFHMLTTALTAFDTAPPGSDEWRGRHKAVTSRVVTDYMAQSMAPSSQVWKDPGLKAAILLKWTLLQTEARHRDPSLENRDGFRAEELETQVWNAVQGDAFSYLAVAVLQLQRNRWNAPVAAIANTLSLSTEQRDLRLVPPEDFKPYILSAFENLVRLLITHASSELRKIKQRQEDLASARSDRARTASRYAASIAQPDLDKLPSSPRTDIATLYSFIGLLYSSLSPERGLQFWGSGPQLDTARTSYLEYIESTAGRLPAFLQWAVWSTPGNDITMSTALYDMLGGLAKGQQCSELAYNFMARGSGEVIPGSMLPSSSSAGPSVSWTAVFGTLESWASSSSNPRLQQQQQQQHLGLSSLSGNFANAPPSRPPPSQQIPIGPKDVLLAQSFLHLLSTVVTHSVAVRVAISGHAHFRAIPTLVSLIPLGIPLELKGALFETIAAFCAPGAGVPGVEICKAVWTLMERLEVINVRITSAGPYGTIATVKGVEAELEEIEAVHKLYPSTIPFLKLLSTMVHTPKRIPFKDRLTDAQPINTVPETLGQPYRLPGIGPFTAFVVDNVFSNIPNREYSRPSDRWQTNDLCLSYIERALASFDLESLVNSEGGTLKGDTLVPLLVHPGYDVMKRLLTHTPLQASILSYIVEGLKGFEKDFAAEEPYFGSTIIRVLRIVHRILEVQDIFLDVLVPLLLEIDSAPIVGQVHSRSFYTKFDQELTFRSNYIPTLAAYISFSNYPELVFLSVKIISALSTISQSSSLATLIDRSSDSERILAGFVAILSAETLDDAGEAETLAEETTGAGAPDFDETPHLSQAIRVAVLDLLIQETEHTRSYPNIAHFLLFGAAKQEQQIQDPQALGARRTSIHVLLDLVNTGVPRLKGKGRDLGQDRSSPLFISLPGLAEKCYRVVYNLCTHPRTSDFTTRYLRTREDFFARQLASIPSQVPQTIQPPYVQVQYNDGARVITTVPSLGSFLRLRSCIFDLVALDLHILTNKGHLKGVSELLEILFGTASDYDAEEESFPAFQEIGQSHIRVIEFLQSLTFDWSDSVAVEPIELQFLGQLNLQSCVRTDSTGCEIIDRTAVLSLLTAAKRALHAQGSIVTAAHAEQLQREAAYILESCIVENHRREVAFSVGGGFESWRRLLELTLTKCFDRLPHDRRENMLFDLLHVVPTAIRSTDIEESTAALLSEAVLSSITKLREDRRQQLIAQSAGGNAESGSLPAERLFSILRSILEGIIENNRVELVRGNLYAALINYVHLITSSNKEDPVVVQNGDNHALSLAASTTREDFFFDGNQSVTSLDRLSRSQSSDRTLNAGSLAVMKSVMERLVSTISRDAIDGTEVWKTVAFMLLDALVQLSGAEKHHTVLAALTRHGILSNFVIGLKESDSRLLAVLKPDPDDLNPLYVYEAKMSLFIRMTQTRAGAERLLESQLVPVLAQCDFLDARPEADQSFMDRDSFLPSAIQRYHQLFMPTLQLVDGMLATLGSKHGTIVKQALDLLTSHSSTIAILLKNDTDYVPLALLEEIHLIVTLSASVLPSVPKSDVLSTNSGFGAIHAAILSLAARCLGGGRCFGHIVPQTDAEVQWANEHAFGYGRNSKFDVRVQQRERLLQKSIIVYIGAASDFTEPEIDVVFSPITTQPRYDEQATSHFLTTIPTIGDALEALNTLCTDLAHTLKQISDLSAELAAREHIAVDNIHEVVQGIHSSLLQDLDVGQKRQLISEELENVKRGATREARVLLDTTEMLLLLIWRHIQHYASPAAALPAPTASLSSFSLFTSVKPQESVGLNAAMRFLAAPDPEAFKADVGRRLGPALGRLEGLDLYLDSETRNQSHAYIEIMARRLRDSAGLLHDSSGRDDE</sequence>
<comment type="caution">
    <text evidence="5">The sequence shown here is derived from an EMBL/GenBank/DDBJ whole genome shotgun (WGS) entry which is preliminary data.</text>
</comment>
<dbReference type="Pfam" id="PF11894">
    <property type="entry name" value="Nup192"/>
    <property type="match status" value="1"/>
</dbReference>
<evidence type="ECO:0000256" key="1">
    <source>
        <dbReference type="ARBA" id="ARBA00004123"/>
    </source>
</evidence>
<dbReference type="PANTHER" id="PTHR31344:SF0">
    <property type="entry name" value="NUCLEAR PORE COMPLEX PROTEIN NUP205"/>
    <property type="match status" value="1"/>
</dbReference>
<dbReference type="PANTHER" id="PTHR31344">
    <property type="entry name" value="NUCLEAR PORE COMPLEX PROTEIN NUP205"/>
    <property type="match status" value="1"/>
</dbReference>
<dbReference type="GO" id="GO:0044611">
    <property type="term" value="C:nuclear pore inner ring"/>
    <property type="evidence" value="ECO:0007669"/>
    <property type="project" value="TreeGrafter"/>
</dbReference>
<dbReference type="GO" id="GO:0006999">
    <property type="term" value="P:nuclear pore organization"/>
    <property type="evidence" value="ECO:0007669"/>
    <property type="project" value="TreeGrafter"/>
</dbReference>
<gene>
    <name evidence="5" type="ORF">DXG03_005605</name>
</gene>
<reference evidence="5" key="2">
    <citation type="submission" date="2021-10" db="EMBL/GenBank/DDBJ databases">
        <title>Phylogenomics reveals ancestral predisposition of the termite-cultivated fungus Termitomyces towards a domesticated lifestyle.</title>
        <authorList>
            <person name="Auxier B."/>
            <person name="Grum-Grzhimaylo A."/>
            <person name="Cardenas M.E."/>
            <person name="Lodge J.D."/>
            <person name="Laessoe T."/>
            <person name="Pedersen O."/>
            <person name="Smith M.E."/>
            <person name="Kuyper T.W."/>
            <person name="Franco-Molano E.A."/>
            <person name="Baroni T.J."/>
            <person name="Aanen D.K."/>
        </authorList>
    </citation>
    <scope>NUCLEOTIDE SEQUENCE</scope>
    <source>
        <strain evidence="5">AP01</strain>
        <tissue evidence="5">Mycelium</tissue>
    </source>
</reference>
<name>A0A9P7KDS2_9AGAR</name>
<comment type="similarity">
    <text evidence="2">Belongs to the NUP186/NUP192/NUP205 family.</text>
</comment>
<keyword evidence="6" id="KW-1185">Reference proteome</keyword>
<reference evidence="5" key="1">
    <citation type="submission" date="2020-07" db="EMBL/GenBank/DDBJ databases">
        <authorList>
            <person name="Nieuwenhuis M."/>
            <person name="Van De Peppel L.J.J."/>
        </authorList>
    </citation>
    <scope>NUCLEOTIDE SEQUENCE</scope>
    <source>
        <strain evidence="5">AP01</strain>
        <tissue evidence="5">Mycelium</tissue>
    </source>
</reference>
<evidence type="ECO:0000313" key="5">
    <source>
        <dbReference type="EMBL" id="KAG5645614.1"/>
    </source>
</evidence>
<evidence type="ECO:0000256" key="4">
    <source>
        <dbReference type="ARBA" id="ARBA00023242"/>
    </source>
</evidence>
<evidence type="ECO:0008006" key="7">
    <source>
        <dbReference type="Google" id="ProtNLM"/>
    </source>
</evidence>
<keyword evidence="3" id="KW-0813">Transport</keyword>
<evidence type="ECO:0000256" key="2">
    <source>
        <dbReference type="ARBA" id="ARBA00005892"/>
    </source>
</evidence>
<protein>
    <recommendedName>
        <fullName evidence="7">Nucleoporin</fullName>
    </recommendedName>
</protein>